<evidence type="ECO:0000256" key="1">
    <source>
        <dbReference type="ARBA" id="ARBA00022737"/>
    </source>
</evidence>
<name>A0A166T2W5_9AGAM</name>
<dbReference type="InterPro" id="IPR027417">
    <property type="entry name" value="P-loop_NTPase"/>
</dbReference>
<dbReference type="STRING" id="436010.A0A166T2W5"/>
<dbReference type="Pfam" id="PF24883">
    <property type="entry name" value="NPHP3_N"/>
    <property type="match status" value="1"/>
</dbReference>
<dbReference type="SUPFAM" id="SSF52540">
    <property type="entry name" value="P-loop containing nucleoside triphosphate hydrolases"/>
    <property type="match status" value="1"/>
</dbReference>
<dbReference type="EMBL" id="KV417495">
    <property type="protein sequence ID" value="KZP30127.1"/>
    <property type="molecule type" value="Genomic_DNA"/>
</dbReference>
<evidence type="ECO:0000313" key="3">
    <source>
        <dbReference type="EMBL" id="KZP30127.1"/>
    </source>
</evidence>
<reference evidence="3 4" key="1">
    <citation type="journal article" date="2016" name="Mol. Biol. Evol.">
        <title>Comparative Genomics of Early-Diverging Mushroom-Forming Fungi Provides Insights into the Origins of Lignocellulose Decay Capabilities.</title>
        <authorList>
            <person name="Nagy L.G."/>
            <person name="Riley R."/>
            <person name="Tritt A."/>
            <person name="Adam C."/>
            <person name="Daum C."/>
            <person name="Floudas D."/>
            <person name="Sun H."/>
            <person name="Yadav J.S."/>
            <person name="Pangilinan J."/>
            <person name="Larsson K.H."/>
            <person name="Matsuura K."/>
            <person name="Barry K."/>
            <person name="Labutti K."/>
            <person name="Kuo R."/>
            <person name="Ohm R.A."/>
            <person name="Bhattacharya S.S."/>
            <person name="Shirouzu T."/>
            <person name="Yoshinaga Y."/>
            <person name="Martin F.M."/>
            <person name="Grigoriev I.V."/>
            <person name="Hibbett D.S."/>
        </authorList>
    </citation>
    <scope>NUCLEOTIDE SEQUENCE [LARGE SCALE GENOMIC DNA]</scope>
    <source>
        <strain evidence="3 4">CBS 109695</strain>
    </source>
</reference>
<gene>
    <name evidence="3" type="ORF">FIBSPDRAFT_726311</name>
</gene>
<dbReference type="OrthoDB" id="2928561at2759"/>
<proteinExistence type="predicted"/>
<evidence type="ECO:0000259" key="2">
    <source>
        <dbReference type="Pfam" id="PF24883"/>
    </source>
</evidence>
<evidence type="ECO:0000313" key="4">
    <source>
        <dbReference type="Proteomes" id="UP000076532"/>
    </source>
</evidence>
<dbReference type="Proteomes" id="UP000076532">
    <property type="component" value="Unassembled WGS sequence"/>
</dbReference>
<accession>A0A166T2W5</accession>
<sequence>MTAILHYAPDSNFNDVGGDQYNIHWQEPPAVSAFQEAVSTALNAVVRDRYYVPKCMQGTRHWIIDDIHRWLDDYDAPNILWLSGGEGSGKSAIASTVMSNLQEAGRLGGYFMCKRDDDLLSDPIAIWRTVASDLAGMRSDMAERMARNMRRRKIDPGRPDIDLHFKYLI</sequence>
<organism evidence="3 4">
    <name type="scientific">Athelia psychrophila</name>
    <dbReference type="NCBI Taxonomy" id="1759441"/>
    <lineage>
        <taxon>Eukaryota</taxon>
        <taxon>Fungi</taxon>
        <taxon>Dikarya</taxon>
        <taxon>Basidiomycota</taxon>
        <taxon>Agaricomycotina</taxon>
        <taxon>Agaricomycetes</taxon>
        <taxon>Agaricomycetidae</taxon>
        <taxon>Atheliales</taxon>
        <taxon>Atheliaceae</taxon>
        <taxon>Athelia</taxon>
    </lineage>
</organism>
<feature type="non-terminal residue" evidence="3">
    <location>
        <position position="169"/>
    </location>
</feature>
<dbReference type="InterPro" id="IPR056884">
    <property type="entry name" value="NPHP3-like_N"/>
</dbReference>
<keyword evidence="1" id="KW-0677">Repeat</keyword>
<feature type="domain" description="Nephrocystin 3-like N-terminal" evidence="2">
    <location>
        <begin position="58"/>
        <end position="152"/>
    </location>
</feature>
<protein>
    <recommendedName>
        <fullName evidence="2">Nephrocystin 3-like N-terminal domain-containing protein</fullName>
    </recommendedName>
</protein>
<dbReference type="AlphaFoldDB" id="A0A166T2W5"/>
<keyword evidence="4" id="KW-1185">Reference proteome</keyword>